<evidence type="ECO:0000313" key="1">
    <source>
        <dbReference type="EMBL" id="KZP18903.1"/>
    </source>
</evidence>
<keyword evidence="2" id="KW-1185">Reference proteome</keyword>
<gene>
    <name evidence="1" type="ORF">FIBSPDRAFT_574109</name>
</gene>
<reference evidence="1 2" key="1">
    <citation type="journal article" date="2016" name="Mol. Biol. Evol.">
        <title>Comparative Genomics of Early-Diverging Mushroom-Forming Fungi Provides Insights into the Origins of Lignocellulose Decay Capabilities.</title>
        <authorList>
            <person name="Nagy L.G."/>
            <person name="Riley R."/>
            <person name="Tritt A."/>
            <person name="Adam C."/>
            <person name="Daum C."/>
            <person name="Floudas D."/>
            <person name="Sun H."/>
            <person name="Yadav J.S."/>
            <person name="Pangilinan J."/>
            <person name="Larsson K.H."/>
            <person name="Matsuura K."/>
            <person name="Barry K."/>
            <person name="Labutti K."/>
            <person name="Kuo R."/>
            <person name="Ohm R.A."/>
            <person name="Bhattacharya S.S."/>
            <person name="Shirouzu T."/>
            <person name="Yoshinaga Y."/>
            <person name="Martin F.M."/>
            <person name="Grigoriev I.V."/>
            <person name="Hibbett D.S."/>
        </authorList>
    </citation>
    <scope>NUCLEOTIDE SEQUENCE [LARGE SCALE GENOMIC DNA]</scope>
    <source>
        <strain evidence="1 2">CBS 109695</strain>
    </source>
</reference>
<sequence length="229" mass="25463">MAWSLRRGHGHGPHGPHGPCVSPDRMLCASAASALVAREIPIQTILDLNDLVTGECLFAALEHHLDRCGTRSANFPAFRRPETPRTRCHAQLPISHLLLVPPRLLVQGSKSFRSRVGGLEHLRNVYRNYCPSFPTRVANAFCLFIRVFSNSAAAARLYPRLILELRLARRAYRAPSKPIHSWAARWCDGTTLAFSTTHSFVDGGIVLSNRACYAKPDLSAVHFFLSMVE</sequence>
<proteinExistence type="predicted"/>
<dbReference type="AlphaFoldDB" id="A0A166HIU5"/>
<name>A0A166HIU5_9AGAM</name>
<dbReference type="Proteomes" id="UP000076532">
    <property type="component" value="Unassembled WGS sequence"/>
</dbReference>
<evidence type="ECO:0000313" key="2">
    <source>
        <dbReference type="Proteomes" id="UP000076532"/>
    </source>
</evidence>
<protein>
    <submittedName>
        <fullName evidence="1">Uncharacterized protein</fullName>
    </submittedName>
</protein>
<accession>A0A166HIU5</accession>
<organism evidence="1 2">
    <name type="scientific">Athelia psychrophila</name>
    <dbReference type="NCBI Taxonomy" id="1759441"/>
    <lineage>
        <taxon>Eukaryota</taxon>
        <taxon>Fungi</taxon>
        <taxon>Dikarya</taxon>
        <taxon>Basidiomycota</taxon>
        <taxon>Agaricomycotina</taxon>
        <taxon>Agaricomycetes</taxon>
        <taxon>Agaricomycetidae</taxon>
        <taxon>Atheliales</taxon>
        <taxon>Atheliaceae</taxon>
        <taxon>Athelia</taxon>
    </lineage>
</organism>
<dbReference type="EMBL" id="KV417568">
    <property type="protein sequence ID" value="KZP18903.1"/>
    <property type="molecule type" value="Genomic_DNA"/>
</dbReference>